<proteinExistence type="predicted"/>
<gene>
    <name evidence="1" type="ORF">AAFF_G00099650</name>
</gene>
<reference evidence="1" key="1">
    <citation type="journal article" date="2023" name="Science">
        <title>Genome structures resolve the early diversification of teleost fishes.</title>
        <authorList>
            <person name="Parey E."/>
            <person name="Louis A."/>
            <person name="Montfort J."/>
            <person name="Bouchez O."/>
            <person name="Roques C."/>
            <person name="Iampietro C."/>
            <person name="Lluch J."/>
            <person name="Castinel A."/>
            <person name="Donnadieu C."/>
            <person name="Desvignes T."/>
            <person name="Floi Bucao C."/>
            <person name="Jouanno E."/>
            <person name="Wen M."/>
            <person name="Mejri S."/>
            <person name="Dirks R."/>
            <person name="Jansen H."/>
            <person name="Henkel C."/>
            <person name="Chen W.J."/>
            <person name="Zahm M."/>
            <person name="Cabau C."/>
            <person name="Klopp C."/>
            <person name="Thompson A.W."/>
            <person name="Robinson-Rechavi M."/>
            <person name="Braasch I."/>
            <person name="Lecointre G."/>
            <person name="Bobe J."/>
            <person name="Postlethwait J.H."/>
            <person name="Berthelot C."/>
            <person name="Roest Crollius H."/>
            <person name="Guiguen Y."/>
        </authorList>
    </citation>
    <scope>NUCLEOTIDE SEQUENCE</scope>
    <source>
        <strain evidence="1">NC1722</strain>
    </source>
</reference>
<evidence type="ECO:0000313" key="2">
    <source>
        <dbReference type="Proteomes" id="UP001221898"/>
    </source>
</evidence>
<evidence type="ECO:0000313" key="1">
    <source>
        <dbReference type="EMBL" id="KAJ8390833.1"/>
    </source>
</evidence>
<name>A0AAD7RV37_9TELE</name>
<sequence>MKRVHFSCSVFSWVKFTPGDLARVEAVMRMRSPLRVAKKTGSDAAAERKQIGARATARVSPLCTARPRLAVAYHVRSAGLQK</sequence>
<protein>
    <submittedName>
        <fullName evidence="1">Uncharacterized protein</fullName>
    </submittedName>
</protein>
<dbReference type="AlphaFoldDB" id="A0AAD7RV37"/>
<comment type="caution">
    <text evidence="1">The sequence shown here is derived from an EMBL/GenBank/DDBJ whole genome shotgun (WGS) entry which is preliminary data.</text>
</comment>
<dbReference type="EMBL" id="JAINUG010000165">
    <property type="protein sequence ID" value="KAJ8390833.1"/>
    <property type="molecule type" value="Genomic_DNA"/>
</dbReference>
<keyword evidence="2" id="KW-1185">Reference proteome</keyword>
<dbReference type="Proteomes" id="UP001221898">
    <property type="component" value="Unassembled WGS sequence"/>
</dbReference>
<organism evidence="1 2">
    <name type="scientific">Aldrovandia affinis</name>
    <dbReference type="NCBI Taxonomy" id="143900"/>
    <lineage>
        <taxon>Eukaryota</taxon>
        <taxon>Metazoa</taxon>
        <taxon>Chordata</taxon>
        <taxon>Craniata</taxon>
        <taxon>Vertebrata</taxon>
        <taxon>Euteleostomi</taxon>
        <taxon>Actinopterygii</taxon>
        <taxon>Neopterygii</taxon>
        <taxon>Teleostei</taxon>
        <taxon>Notacanthiformes</taxon>
        <taxon>Halosauridae</taxon>
        <taxon>Aldrovandia</taxon>
    </lineage>
</organism>
<accession>A0AAD7RV37</accession>